<name>A0ABW4CRA2_9LACO</name>
<feature type="transmembrane region" description="Helical" evidence="1">
    <location>
        <begin position="120"/>
        <end position="141"/>
    </location>
</feature>
<accession>A0ABW4CRA2</accession>
<keyword evidence="1" id="KW-0812">Transmembrane</keyword>
<gene>
    <name evidence="2" type="ORF">ACFQ47_08175</name>
</gene>
<evidence type="ECO:0000256" key="1">
    <source>
        <dbReference type="SAM" id="Phobius"/>
    </source>
</evidence>
<sequence>MKKIVIWLRLLLVLATLLISGIVVGFYVFGVGAFAIELYPVLGWVFCVGVTLAFASFYAVMIAAWQYLTQAQTGSGASNTHATLARATRHLAQALFAMVAGALIGLPMVIVLVIQQEALAVLFIYVGVIGLPLLLGSLFWLQGKMGAPD</sequence>
<dbReference type="RefSeq" id="WP_125697848.1">
    <property type="nucleotide sequence ID" value="NZ_JBHTOG010000043.1"/>
</dbReference>
<proteinExistence type="predicted"/>
<evidence type="ECO:0000313" key="2">
    <source>
        <dbReference type="EMBL" id="MFD1432654.1"/>
    </source>
</evidence>
<dbReference type="Proteomes" id="UP001597192">
    <property type="component" value="Unassembled WGS sequence"/>
</dbReference>
<evidence type="ECO:0000313" key="3">
    <source>
        <dbReference type="Proteomes" id="UP001597192"/>
    </source>
</evidence>
<protein>
    <submittedName>
        <fullName evidence="2">Uncharacterized protein</fullName>
    </submittedName>
</protein>
<keyword evidence="1" id="KW-0472">Membrane</keyword>
<feature type="transmembrane region" description="Helical" evidence="1">
    <location>
        <begin position="41"/>
        <end position="65"/>
    </location>
</feature>
<feature type="transmembrane region" description="Helical" evidence="1">
    <location>
        <begin position="94"/>
        <end position="114"/>
    </location>
</feature>
<keyword evidence="1" id="KW-1133">Transmembrane helix</keyword>
<organism evidence="2 3">
    <name type="scientific">Lacticaseibacillus yichunensis</name>
    <dbReference type="NCBI Taxonomy" id="2486015"/>
    <lineage>
        <taxon>Bacteria</taxon>
        <taxon>Bacillati</taxon>
        <taxon>Bacillota</taxon>
        <taxon>Bacilli</taxon>
        <taxon>Lactobacillales</taxon>
        <taxon>Lactobacillaceae</taxon>
        <taxon>Lacticaseibacillus</taxon>
    </lineage>
</organism>
<dbReference type="EMBL" id="JBHTOG010000043">
    <property type="protein sequence ID" value="MFD1432654.1"/>
    <property type="molecule type" value="Genomic_DNA"/>
</dbReference>
<keyword evidence="3" id="KW-1185">Reference proteome</keyword>
<feature type="transmembrane region" description="Helical" evidence="1">
    <location>
        <begin position="7"/>
        <end position="29"/>
    </location>
</feature>
<comment type="caution">
    <text evidence="2">The sequence shown here is derived from an EMBL/GenBank/DDBJ whole genome shotgun (WGS) entry which is preliminary data.</text>
</comment>
<reference evidence="3" key="1">
    <citation type="journal article" date="2019" name="Int. J. Syst. Evol. Microbiol.">
        <title>The Global Catalogue of Microorganisms (GCM) 10K type strain sequencing project: providing services to taxonomists for standard genome sequencing and annotation.</title>
        <authorList>
            <consortium name="The Broad Institute Genomics Platform"/>
            <consortium name="The Broad Institute Genome Sequencing Center for Infectious Disease"/>
            <person name="Wu L."/>
            <person name="Ma J."/>
        </authorList>
    </citation>
    <scope>NUCLEOTIDE SEQUENCE [LARGE SCALE GENOMIC DNA]</scope>
    <source>
        <strain evidence="3">CCM 8947</strain>
    </source>
</reference>